<comment type="caution">
    <text evidence="1">The sequence shown here is derived from an EMBL/GenBank/DDBJ whole genome shotgun (WGS) entry which is preliminary data.</text>
</comment>
<organism evidence="1 2">
    <name type="scientific">Roridomyces roridus</name>
    <dbReference type="NCBI Taxonomy" id="1738132"/>
    <lineage>
        <taxon>Eukaryota</taxon>
        <taxon>Fungi</taxon>
        <taxon>Dikarya</taxon>
        <taxon>Basidiomycota</taxon>
        <taxon>Agaricomycotina</taxon>
        <taxon>Agaricomycetes</taxon>
        <taxon>Agaricomycetidae</taxon>
        <taxon>Agaricales</taxon>
        <taxon>Marasmiineae</taxon>
        <taxon>Mycenaceae</taxon>
        <taxon>Roridomyces</taxon>
    </lineage>
</organism>
<keyword evidence="2" id="KW-1185">Reference proteome</keyword>
<sequence>MATNEKNLPPNFISLRPDNELITLPELQALNVAINTRFFLYTCCGSAWHASNLAAHLQSNPQHPDLVLTREIRELIETLAVSCNIASEYPAHEAPQEPIITYAGLNIVRNLFGCGECGYTASKKVVTNHLKSSAHKGKPLAGFQGQMFNPSTRSYFRTCDPPAPPAPTNIFLTELENFDWRTVHSGEEPNARMVSPLLMYTKWHLDVLPHQGRIEELRNLVATPKEDDELAWVAPLVHGYFQYATNLIDATDELVLQRLNSHDPDKQEEIVNMQLEME</sequence>
<gene>
    <name evidence="1" type="ORF">FB45DRAFT_863926</name>
</gene>
<name>A0AAD7FRL1_9AGAR</name>
<dbReference type="AlphaFoldDB" id="A0AAD7FRL1"/>
<proteinExistence type="predicted"/>
<protein>
    <recommendedName>
        <fullName evidence="3">C2H2-type domain-containing protein</fullName>
    </recommendedName>
</protein>
<evidence type="ECO:0008006" key="3">
    <source>
        <dbReference type="Google" id="ProtNLM"/>
    </source>
</evidence>
<evidence type="ECO:0000313" key="2">
    <source>
        <dbReference type="Proteomes" id="UP001221142"/>
    </source>
</evidence>
<accession>A0AAD7FRL1</accession>
<dbReference type="Proteomes" id="UP001221142">
    <property type="component" value="Unassembled WGS sequence"/>
</dbReference>
<reference evidence="1" key="1">
    <citation type="submission" date="2023-03" db="EMBL/GenBank/DDBJ databases">
        <title>Massive genome expansion in bonnet fungi (Mycena s.s.) driven by repeated elements and novel gene families across ecological guilds.</title>
        <authorList>
            <consortium name="Lawrence Berkeley National Laboratory"/>
            <person name="Harder C.B."/>
            <person name="Miyauchi S."/>
            <person name="Viragh M."/>
            <person name="Kuo A."/>
            <person name="Thoen E."/>
            <person name="Andreopoulos B."/>
            <person name="Lu D."/>
            <person name="Skrede I."/>
            <person name="Drula E."/>
            <person name="Henrissat B."/>
            <person name="Morin E."/>
            <person name="Kohler A."/>
            <person name="Barry K."/>
            <person name="LaButti K."/>
            <person name="Morin E."/>
            <person name="Salamov A."/>
            <person name="Lipzen A."/>
            <person name="Mereny Z."/>
            <person name="Hegedus B."/>
            <person name="Baldrian P."/>
            <person name="Stursova M."/>
            <person name="Weitz H."/>
            <person name="Taylor A."/>
            <person name="Grigoriev I.V."/>
            <person name="Nagy L.G."/>
            <person name="Martin F."/>
            <person name="Kauserud H."/>
        </authorList>
    </citation>
    <scope>NUCLEOTIDE SEQUENCE</scope>
    <source>
        <strain evidence="1">9284</strain>
    </source>
</reference>
<evidence type="ECO:0000313" key="1">
    <source>
        <dbReference type="EMBL" id="KAJ7639149.1"/>
    </source>
</evidence>
<dbReference type="EMBL" id="JARKIF010000005">
    <property type="protein sequence ID" value="KAJ7639149.1"/>
    <property type="molecule type" value="Genomic_DNA"/>
</dbReference>